<evidence type="ECO:0000256" key="1">
    <source>
        <dbReference type="SAM" id="MobiDB-lite"/>
    </source>
</evidence>
<evidence type="ECO:0000313" key="2">
    <source>
        <dbReference type="EMBL" id="MDS1116365.1"/>
    </source>
</evidence>
<reference evidence="2 3" key="1">
    <citation type="submission" date="2023-08" db="EMBL/GenBank/DDBJ databases">
        <title>Bioegradation of LLDPE and BLDPE plastic by marine bacteria from coast plastic debris.</title>
        <authorList>
            <person name="Rong Z."/>
        </authorList>
    </citation>
    <scope>NUCLEOTIDE SEQUENCE [LARGE SCALE GENOMIC DNA]</scope>
    <source>
        <strain evidence="2 3">Z-2</strain>
    </source>
</reference>
<dbReference type="Proteomes" id="UP001265083">
    <property type="component" value="Unassembled WGS sequence"/>
</dbReference>
<proteinExistence type="predicted"/>
<feature type="region of interest" description="Disordered" evidence="1">
    <location>
        <begin position="1"/>
        <end position="21"/>
    </location>
</feature>
<comment type="caution">
    <text evidence="2">The sequence shown here is derived from an EMBL/GenBank/DDBJ whole genome shotgun (WGS) entry which is preliminary data.</text>
</comment>
<name>A0ABU2GZE6_9ACTN</name>
<protein>
    <submittedName>
        <fullName evidence="2">Uncharacterized protein</fullName>
    </submittedName>
</protein>
<dbReference type="RefSeq" id="WP_310952163.1">
    <property type="nucleotide sequence ID" value="NZ_JAVLUS010000024.1"/>
</dbReference>
<organism evidence="2 3">
    <name type="scientific">Gordonia westfalica</name>
    <dbReference type="NCBI Taxonomy" id="158898"/>
    <lineage>
        <taxon>Bacteria</taxon>
        <taxon>Bacillati</taxon>
        <taxon>Actinomycetota</taxon>
        <taxon>Actinomycetes</taxon>
        <taxon>Mycobacteriales</taxon>
        <taxon>Gordoniaceae</taxon>
        <taxon>Gordonia</taxon>
    </lineage>
</organism>
<gene>
    <name evidence="2" type="ORF">RD149_21715</name>
</gene>
<sequence>MLHHNPDGDPLTAEQQQARDTETRAAYNARLLADPDPLRRRAARDLAAEQGEISKQNQLCWLCEERRRCTRINGRWECSTCQQIT</sequence>
<keyword evidence="3" id="KW-1185">Reference proteome</keyword>
<evidence type="ECO:0000313" key="3">
    <source>
        <dbReference type="Proteomes" id="UP001265083"/>
    </source>
</evidence>
<dbReference type="EMBL" id="JAVLUS010000024">
    <property type="protein sequence ID" value="MDS1116365.1"/>
    <property type="molecule type" value="Genomic_DNA"/>
</dbReference>
<accession>A0ABU2GZE6</accession>